<keyword evidence="5" id="KW-1133">Transmembrane helix</keyword>
<evidence type="ECO:0000256" key="2">
    <source>
        <dbReference type="ARBA" id="ARBA00022729"/>
    </source>
</evidence>
<reference evidence="6" key="1">
    <citation type="submission" date="2025-08" db="UniProtKB">
        <authorList>
            <consortium name="Ensembl"/>
        </authorList>
    </citation>
    <scope>IDENTIFICATION</scope>
</reference>
<dbReference type="GO" id="GO:0016020">
    <property type="term" value="C:membrane"/>
    <property type="evidence" value="ECO:0007669"/>
    <property type="project" value="UniProtKB-SubCell"/>
</dbReference>
<feature type="transmembrane region" description="Helical" evidence="5">
    <location>
        <begin position="257"/>
        <end position="275"/>
    </location>
</feature>
<dbReference type="PANTHER" id="PTHR12080:SF80">
    <property type="entry name" value="IMMUNOGLOBULIN V-SET DOMAIN-CONTAINING PROTEIN"/>
    <property type="match status" value="1"/>
</dbReference>
<name>A0A8C5FB52_GADMO</name>
<accession>A0A8C5FB52</accession>
<sequence>CHPNHTDFHIGGSEHHTSTVFLLKGKDLFMEINTQKPTGVFLWRYKSQKIIRHDPDGRTLFFDKRAKLSTENYSLQIENLRLNDGGIYQAVDIGGKEDKVIAEYNVTVQAVHLFRVSPVVLNVSSVSPSRESCKVTVTCSTQSSSLNSTFTCTPRTCSGDGGDPAEVVTSDAPLNLYLSNGSIAICNHSNKVSWSKATMEIKPLFLPDNNSNYEKLIILCRSVLVIPIIILVIFYCWRKNSKSHKSLLSPNETNKMLLYCIIICVSFYFHCVWFFCL</sequence>
<keyword evidence="2" id="KW-0732">Signal</keyword>
<keyword evidence="4" id="KW-0325">Glycoprotein</keyword>
<proteinExistence type="predicted"/>
<protein>
    <submittedName>
        <fullName evidence="6">Uncharacterized protein</fullName>
    </submittedName>
</protein>
<evidence type="ECO:0000256" key="5">
    <source>
        <dbReference type="SAM" id="Phobius"/>
    </source>
</evidence>
<keyword evidence="5" id="KW-0812">Transmembrane</keyword>
<dbReference type="PANTHER" id="PTHR12080">
    <property type="entry name" value="SIGNALING LYMPHOCYTIC ACTIVATION MOLECULE"/>
    <property type="match status" value="1"/>
</dbReference>
<comment type="subcellular location">
    <subcellularLocation>
        <location evidence="1">Membrane</location>
    </subcellularLocation>
</comment>
<feature type="transmembrane region" description="Helical" evidence="5">
    <location>
        <begin position="216"/>
        <end position="237"/>
    </location>
</feature>
<dbReference type="InterPro" id="IPR036179">
    <property type="entry name" value="Ig-like_dom_sf"/>
</dbReference>
<dbReference type="OMA" id="MLKLYTC"/>
<evidence type="ECO:0000313" key="7">
    <source>
        <dbReference type="Proteomes" id="UP000694546"/>
    </source>
</evidence>
<dbReference type="Proteomes" id="UP000694546">
    <property type="component" value="Chromosome 8"/>
</dbReference>
<evidence type="ECO:0000256" key="3">
    <source>
        <dbReference type="ARBA" id="ARBA00023136"/>
    </source>
</evidence>
<keyword evidence="3 5" id="KW-0472">Membrane</keyword>
<dbReference type="GeneTree" id="ENSGT01130000279357"/>
<keyword evidence="7" id="KW-1185">Reference proteome</keyword>
<dbReference type="InterPro" id="IPR015631">
    <property type="entry name" value="CD2/SLAM_rcpt"/>
</dbReference>
<evidence type="ECO:0000256" key="1">
    <source>
        <dbReference type="ARBA" id="ARBA00004370"/>
    </source>
</evidence>
<reference evidence="6" key="2">
    <citation type="submission" date="2025-09" db="UniProtKB">
        <authorList>
            <consortium name="Ensembl"/>
        </authorList>
    </citation>
    <scope>IDENTIFICATION</scope>
</reference>
<dbReference type="Ensembl" id="ENSGMOT00000053161.1">
    <property type="protein sequence ID" value="ENSGMOP00000023767.1"/>
    <property type="gene ID" value="ENSGMOG00000023324.1"/>
</dbReference>
<evidence type="ECO:0000313" key="6">
    <source>
        <dbReference type="Ensembl" id="ENSGMOP00000023767.1"/>
    </source>
</evidence>
<organism evidence="6 7">
    <name type="scientific">Gadus morhua</name>
    <name type="common">Atlantic cod</name>
    <dbReference type="NCBI Taxonomy" id="8049"/>
    <lineage>
        <taxon>Eukaryota</taxon>
        <taxon>Metazoa</taxon>
        <taxon>Chordata</taxon>
        <taxon>Craniata</taxon>
        <taxon>Vertebrata</taxon>
        <taxon>Euteleostomi</taxon>
        <taxon>Actinopterygii</taxon>
        <taxon>Neopterygii</taxon>
        <taxon>Teleostei</taxon>
        <taxon>Neoteleostei</taxon>
        <taxon>Acanthomorphata</taxon>
        <taxon>Zeiogadaria</taxon>
        <taxon>Gadariae</taxon>
        <taxon>Gadiformes</taxon>
        <taxon>Gadoidei</taxon>
        <taxon>Gadidae</taxon>
        <taxon>Gadus</taxon>
    </lineage>
</organism>
<dbReference type="InterPro" id="IPR013783">
    <property type="entry name" value="Ig-like_fold"/>
</dbReference>
<dbReference type="Gene3D" id="2.60.40.10">
    <property type="entry name" value="Immunoglobulins"/>
    <property type="match status" value="1"/>
</dbReference>
<dbReference type="AlphaFoldDB" id="A0A8C5FB52"/>
<evidence type="ECO:0000256" key="4">
    <source>
        <dbReference type="ARBA" id="ARBA00023180"/>
    </source>
</evidence>
<dbReference type="SUPFAM" id="SSF48726">
    <property type="entry name" value="Immunoglobulin"/>
    <property type="match status" value="1"/>
</dbReference>